<keyword evidence="1 4" id="KW-0413">Isomerase</keyword>
<dbReference type="InterPro" id="IPR004560">
    <property type="entry name" value="L-Ru-5P_3-Epase"/>
</dbReference>
<comment type="caution">
    <text evidence="4">The sequence shown here is derived from an EMBL/GenBank/DDBJ whole genome shotgun (WGS) entry which is preliminary data.</text>
</comment>
<feature type="domain" description="Xylose isomerase-like TIM barrel" evidence="3">
    <location>
        <begin position="26"/>
        <end position="269"/>
    </location>
</feature>
<sequence length="278" mass="31513">MQSYLLGQYEKSMPHSMSLREKLLLSRKCGFDYLEISVDETDEKLSRLDWGKEERHALRRAVEEAGQPVLSMCLSAHRKYPLGSSNPETAAQSLAISEKAVQFCAEIGIRQIQLAGYDVYYEPSTEETRERFAENLRKTVGYAEKYGVLLGFETMETPFMNTCAKAMRYVSEINSPYLQIYPDVGNLTNALGDPLADLADAHGHITAAHLKETLPGQFRDVPFGTGHTPYVPAIRMLREMGVGMFVLEFWYVDGADPERYVQEARAYIAEKFREADVR</sequence>
<dbReference type="Pfam" id="PF01261">
    <property type="entry name" value="AP_endonuc_2"/>
    <property type="match status" value="1"/>
</dbReference>
<dbReference type="NCBIfam" id="NF009689">
    <property type="entry name" value="PRK13210.1"/>
    <property type="match status" value="1"/>
</dbReference>
<evidence type="ECO:0000313" key="4">
    <source>
        <dbReference type="EMBL" id="MBC8533261.1"/>
    </source>
</evidence>
<reference evidence="4" key="1">
    <citation type="submission" date="2020-08" db="EMBL/GenBank/DDBJ databases">
        <title>Genome public.</title>
        <authorList>
            <person name="Liu C."/>
            <person name="Sun Q."/>
        </authorList>
    </citation>
    <scope>NUCLEOTIDE SEQUENCE</scope>
    <source>
        <strain evidence="4">NSJ-40</strain>
    </source>
</reference>
<dbReference type="Gene3D" id="3.20.20.150">
    <property type="entry name" value="Divalent-metal-dependent TIM barrel enzymes"/>
    <property type="match status" value="1"/>
</dbReference>
<organism evidence="4 5">
    <name type="scientific">Yeguia hominis</name>
    <dbReference type="NCBI Taxonomy" id="2763662"/>
    <lineage>
        <taxon>Bacteria</taxon>
        <taxon>Bacillati</taxon>
        <taxon>Bacillota</taxon>
        <taxon>Clostridia</taxon>
        <taxon>Eubacteriales</taxon>
        <taxon>Yeguiaceae</taxon>
        <taxon>Yeguia</taxon>
    </lineage>
</organism>
<evidence type="ECO:0000256" key="1">
    <source>
        <dbReference type="ARBA" id="ARBA00023235"/>
    </source>
</evidence>
<name>A0A926D8N1_9FIRM</name>
<dbReference type="PANTHER" id="PTHR43489:SF1">
    <property type="entry name" value="L-RIBULOSE-5-PHOSPHATE 3-EPIMERASE SGBU-RELATED"/>
    <property type="match status" value="1"/>
</dbReference>
<evidence type="ECO:0000256" key="2">
    <source>
        <dbReference type="NCBIfam" id="TIGR00542"/>
    </source>
</evidence>
<dbReference type="GO" id="GO:0016861">
    <property type="term" value="F:intramolecular oxidoreductase activity, interconverting aldoses and ketoses"/>
    <property type="evidence" value="ECO:0007669"/>
    <property type="project" value="InterPro"/>
</dbReference>
<keyword evidence="5" id="KW-1185">Reference proteome</keyword>
<proteinExistence type="predicted"/>
<gene>
    <name evidence="4" type="ORF">IAG03_04440</name>
</gene>
<dbReference type="InterPro" id="IPR036237">
    <property type="entry name" value="Xyl_isomerase-like_sf"/>
</dbReference>
<dbReference type="GO" id="GO:0034015">
    <property type="term" value="F:L-ribulose-5-phosphate 3-epimerase activity"/>
    <property type="evidence" value="ECO:0007669"/>
    <property type="project" value="TreeGrafter"/>
</dbReference>
<accession>A0A926D8N1</accession>
<dbReference type="GO" id="GO:0019852">
    <property type="term" value="P:L-ascorbic acid metabolic process"/>
    <property type="evidence" value="ECO:0007669"/>
    <property type="project" value="TreeGrafter"/>
</dbReference>
<dbReference type="NCBIfam" id="TIGR00542">
    <property type="entry name" value="hxl6Piso_put"/>
    <property type="match status" value="1"/>
</dbReference>
<dbReference type="EMBL" id="JACRSN010000005">
    <property type="protein sequence ID" value="MBC8533261.1"/>
    <property type="molecule type" value="Genomic_DNA"/>
</dbReference>
<protein>
    <recommendedName>
        <fullName evidence="2">L-ribulose-5-phosphate 3-epimerase</fullName>
    </recommendedName>
</protein>
<dbReference type="PANTHER" id="PTHR43489">
    <property type="entry name" value="ISOMERASE"/>
    <property type="match status" value="1"/>
</dbReference>
<dbReference type="RefSeq" id="WP_249318608.1">
    <property type="nucleotide sequence ID" value="NZ_JACRSN010000005.1"/>
</dbReference>
<dbReference type="InterPro" id="IPR013022">
    <property type="entry name" value="Xyl_isomerase-like_TIM-brl"/>
</dbReference>
<evidence type="ECO:0000259" key="3">
    <source>
        <dbReference type="Pfam" id="PF01261"/>
    </source>
</evidence>
<dbReference type="AlphaFoldDB" id="A0A926D8N1"/>
<dbReference type="InterPro" id="IPR050417">
    <property type="entry name" value="Sugar_Epim/Isomerase"/>
</dbReference>
<dbReference type="SUPFAM" id="SSF51658">
    <property type="entry name" value="Xylose isomerase-like"/>
    <property type="match status" value="1"/>
</dbReference>
<dbReference type="Proteomes" id="UP000651482">
    <property type="component" value="Unassembled WGS sequence"/>
</dbReference>
<evidence type="ECO:0000313" key="5">
    <source>
        <dbReference type="Proteomes" id="UP000651482"/>
    </source>
</evidence>